<dbReference type="AlphaFoldDB" id="A0AAD1ZP58"/>
<feature type="compositionally biased region" description="Basic and acidic residues" evidence="1">
    <location>
        <begin position="198"/>
        <end position="221"/>
    </location>
</feature>
<protein>
    <submittedName>
        <fullName evidence="2">Uncharacterized protein</fullName>
    </submittedName>
</protein>
<sequence length="221" mass="24384">MCRNCLTPYWDQNPGGGKFTCLYCGHISKRPVLDLPESLDLGSSGIMKYLVGKCGTVFNGKIWLENGNWVGGPFDGKSSYWKKNGGEKIFKVSSSRDDKSTEAELIRLLDKRGENGGNFDESRGEKARRKVEKSLEVGNGEFSGKTLVIEELNGDGFSGEVGSMEGSGREDAKIWVVKKGNDGFCEINKRPMGCPRATDWEKGRGEERRGGERQRGEGGER</sequence>
<feature type="region of interest" description="Disordered" evidence="1">
    <location>
        <begin position="189"/>
        <end position="221"/>
    </location>
</feature>
<reference evidence="2" key="1">
    <citation type="submission" date="2023-05" db="EMBL/GenBank/DDBJ databases">
        <authorList>
            <person name="Huff M."/>
        </authorList>
    </citation>
    <scope>NUCLEOTIDE SEQUENCE</scope>
</reference>
<dbReference type="Proteomes" id="UP000834106">
    <property type="component" value="Chromosome 12"/>
</dbReference>
<accession>A0AAD1ZP58</accession>
<dbReference type="EMBL" id="OU503047">
    <property type="protein sequence ID" value="CAI9773461.1"/>
    <property type="molecule type" value="Genomic_DNA"/>
</dbReference>
<proteinExistence type="predicted"/>
<evidence type="ECO:0000313" key="2">
    <source>
        <dbReference type="EMBL" id="CAI9773461.1"/>
    </source>
</evidence>
<evidence type="ECO:0000313" key="3">
    <source>
        <dbReference type="Proteomes" id="UP000834106"/>
    </source>
</evidence>
<organism evidence="2 3">
    <name type="scientific">Fraxinus pennsylvanica</name>
    <dbReference type="NCBI Taxonomy" id="56036"/>
    <lineage>
        <taxon>Eukaryota</taxon>
        <taxon>Viridiplantae</taxon>
        <taxon>Streptophyta</taxon>
        <taxon>Embryophyta</taxon>
        <taxon>Tracheophyta</taxon>
        <taxon>Spermatophyta</taxon>
        <taxon>Magnoliopsida</taxon>
        <taxon>eudicotyledons</taxon>
        <taxon>Gunneridae</taxon>
        <taxon>Pentapetalae</taxon>
        <taxon>asterids</taxon>
        <taxon>lamiids</taxon>
        <taxon>Lamiales</taxon>
        <taxon>Oleaceae</taxon>
        <taxon>Oleeae</taxon>
        <taxon>Fraxinus</taxon>
    </lineage>
</organism>
<gene>
    <name evidence="2" type="ORF">FPE_LOCUS20891</name>
</gene>
<evidence type="ECO:0000256" key="1">
    <source>
        <dbReference type="SAM" id="MobiDB-lite"/>
    </source>
</evidence>
<name>A0AAD1ZP58_9LAMI</name>
<keyword evidence="3" id="KW-1185">Reference proteome</keyword>